<comment type="subcellular location">
    <subcellularLocation>
        <location evidence="1">Membrane</location>
        <topology evidence="1">Multi-pass membrane protein</topology>
    </subcellularLocation>
</comment>
<dbReference type="InterPro" id="IPR003544">
    <property type="entry name" value="Cyt_c_biogenesis_CcmB"/>
</dbReference>
<dbReference type="Proteomes" id="UP001172083">
    <property type="component" value="Unassembled WGS sequence"/>
</dbReference>
<dbReference type="RefSeq" id="WP_346761033.1">
    <property type="nucleotide sequence ID" value="NZ_JAUJEB010000007.1"/>
</dbReference>
<evidence type="ECO:0000256" key="5">
    <source>
        <dbReference type="ARBA" id="ARBA00023136"/>
    </source>
</evidence>
<protein>
    <submittedName>
        <fullName evidence="7">Heme exporter protein CcmB</fullName>
    </submittedName>
</protein>
<organism evidence="7 8">
    <name type="scientific">Agaribacillus aureus</name>
    <dbReference type="NCBI Taxonomy" id="3051825"/>
    <lineage>
        <taxon>Bacteria</taxon>
        <taxon>Pseudomonadati</taxon>
        <taxon>Bacteroidota</taxon>
        <taxon>Cytophagia</taxon>
        <taxon>Cytophagales</taxon>
        <taxon>Splendidivirgaceae</taxon>
        <taxon>Agaribacillus</taxon>
    </lineage>
</organism>
<feature type="transmembrane region" description="Helical" evidence="6">
    <location>
        <begin position="161"/>
        <end position="179"/>
    </location>
</feature>
<dbReference type="EMBL" id="JAUJEB010000007">
    <property type="protein sequence ID" value="MDN5215695.1"/>
    <property type="molecule type" value="Genomic_DNA"/>
</dbReference>
<evidence type="ECO:0000256" key="4">
    <source>
        <dbReference type="ARBA" id="ARBA00022989"/>
    </source>
</evidence>
<feature type="transmembrane region" description="Helical" evidence="6">
    <location>
        <begin position="54"/>
        <end position="74"/>
    </location>
</feature>
<feature type="transmembrane region" description="Helical" evidence="6">
    <location>
        <begin position="21"/>
        <end position="42"/>
    </location>
</feature>
<dbReference type="Pfam" id="PF03379">
    <property type="entry name" value="CcmB"/>
    <property type="match status" value="1"/>
</dbReference>
<feature type="transmembrane region" description="Helical" evidence="6">
    <location>
        <begin position="129"/>
        <end position="149"/>
    </location>
</feature>
<gene>
    <name evidence="7" type="ORF">QQ020_26695</name>
</gene>
<comment type="caution">
    <text evidence="7">The sequence shown here is derived from an EMBL/GenBank/DDBJ whole genome shotgun (WGS) entry which is preliminary data.</text>
</comment>
<evidence type="ECO:0000313" key="7">
    <source>
        <dbReference type="EMBL" id="MDN5215695.1"/>
    </source>
</evidence>
<keyword evidence="5 6" id="KW-0472">Membrane</keyword>
<keyword evidence="8" id="KW-1185">Reference proteome</keyword>
<sequence length="222" mass="25350">MLIKEIRILLRKEFILEWRQRYALNGMLLYVGSTIFICYMSFNINMSQLNVITWNALFWIVMLFNAVNAIAKSFMQEREERQLYYYTLVSPQSIIVAKTIYNVFLMFSLTILAYLVYSLVLGNKVEDQLLFGVGMFLGALGFSVSLTMVSSIAAKASNNTTLMAILSFPVILPIILMVIKISKNAIDGIERSESYNEIITLLAINVIIGAVSYLLFPYIWRS</sequence>
<name>A0ABT8LD38_9BACT</name>
<feature type="transmembrane region" description="Helical" evidence="6">
    <location>
        <begin position="199"/>
        <end position="220"/>
    </location>
</feature>
<evidence type="ECO:0000256" key="1">
    <source>
        <dbReference type="ARBA" id="ARBA00004141"/>
    </source>
</evidence>
<reference evidence="7" key="1">
    <citation type="submission" date="2023-06" db="EMBL/GenBank/DDBJ databases">
        <title>Genomic of Agaribacillus aureum.</title>
        <authorList>
            <person name="Wang G."/>
        </authorList>
    </citation>
    <scope>NUCLEOTIDE SEQUENCE</scope>
    <source>
        <strain evidence="7">BMA12</strain>
    </source>
</reference>
<comment type="similarity">
    <text evidence="2">Belongs to the CcmB/CycW/HelB family.</text>
</comment>
<proteinExistence type="inferred from homology"/>
<keyword evidence="3 6" id="KW-0812">Transmembrane</keyword>
<evidence type="ECO:0000256" key="6">
    <source>
        <dbReference type="SAM" id="Phobius"/>
    </source>
</evidence>
<feature type="transmembrane region" description="Helical" evidence="6">
    <location>
        <begin position="95"/>
        <end position="117"/>
    </location>
</feature>
<keyword evidence="4 6" id="KW-1133">Transmembrane helix</keyword>
<evidence type="ECO:0000256" key="3">
    <source>
        <dbReference type="ARBA" id="ARBA00022692"/>
    </source>
</evidence>
<evidence type="ECO:0000313" key="8">
    <source>
        <dbReference type="Proteomes" id="UP001172083"/>
    </source>
</evidence>
<evidence type="ECO:0000256" key="2">
    <source>
        <dbReference type="ARBA" id="ARBA00010544"/>
    </source>
</evidence>
<accession>A0ABT8LD38</accession>